<feature type="domain" description="HTH araC/xylS-type" evidence="1">
    <location>
        <begin position="11"/>
        <end position="109"/>
    </location>
</feature>
<sequence length="299" mass="33678">MLREVRNPLVKRFIATFEAGPLETLAREAWLARHAISAESFRQLYRKHCGFPLAFCVRESIFTHVFFEIAIANEDFMQLCVKSGFAFQSGFTRALKGRYNHSPIHIRDRYRSSPVAALPPVEVTLIDPEPVFVLRKRLVVFGSPSSPEVGSALFLKRALALPDDVHLSCLVGRAPGSPITIIELCAEPARIAGDRLRKLFQDDVDFGYLFDRKSYARFTFPRETATSTDEAIGQMRAWFERNRSVNLANGPWIELASQSDDDGGTTILVPCARPGDEHHADIEAFERDCARPARAIQQR</sequence>
<name>A0A506U0K6_9HYPH</name>
<dbReference type="InterPro" id="IPR018060">
    <property type="entry name" value="HTH_AraC"/>
</dbReference>
<comment type="caution">
    <text evidence="2">The sequence shown here is derived from an EMBL/GenBank/DDBJ whole genome shotgun (WGS) entry which is preliminary data.</text>
</comment>
<dbReference type="EMBL" id="VHLH01000036">
    <property type="protein sequence ID" value="TPW26129.1"/>
    <property type="molecule type" value="Genomic_DNA"/>
</dbReference>
<gene>
    <name evidence="2" type="ORF">FJU11_16005</name>
</gene>
<dbReference type="RefSeq" id="WP_141168085.1">
    <property type="nucleotide sequence ID" value="NZ_VHLH01000036.1"/>
</dbReference>
<accession>A0A506U0K6</accession>
<dbReference type="Proteomes" id="UP000320314">
    <property type="component" value="Unassembled WGS sequence"/>
</dbReference>
<reference evidence="2 3" key="1">
    <citation type="submission" date="2019-06" db="EMBL/GenBank/DDBJ databases">
        <authorList>
            <person name="Li M."/>
        </authorList>
    </citation>
    <scope>NUCLEOTIDE SEQUENCE [LARGE SCALE GENOMIC DNA]</scope>
    <source>
        <strain evidence="2 3">BGMRC6574</strain>
    </source>
</reference>
<dbReference type="PROSITE" id="PS01124">
    <property type="entry name" value="HTH_ARAC_FAMILY_2"/>
    <property type="match status" value="1"/>
</dbReference>
<dbReference type="GO" id="GO:0043565">
    <property type="term" value="F:sequence-specific DNA binding"/>
    <property type="evidence" value="ECO:0007669"/>
    <property type="project" value="InterPro"/>
</dbReference>
<evidence type="ECO:0000313" key="2">
    <source>
        <dbReference type="EMBL" id="TPW26129.1"/>
    </source>
</evidence>
<evidence type="ECO:0000313" key="3">
    <source>
        <dbReference type="Proteomes" id="UP000320314"/>
    </source>
</evidence>
<proteinExistence type="predicted"/>
<organism evidence="2 3">
    <name type="scientific">Pararhizobium mangrovi</name>
    <dbReference type="NCBI Taxonomy" id="2590452"/>
    <lineage>
        <taxon>Bacteria</taxon>
        <taxon>Pseudomonadati</taxon>
        <taxon>Pseudomonadota</taxon>
        <taxon>Alphaproteobacteria</taxon>
        <taxon>Hyphomicrobiales</taxon>
        <taxon>Rhizobiaceae</taxon>
        <taxon>Rhizobium/Agrobacterium group</taxon>
        <taxon>Pararhizobium</taxon>
    </lineage>
</organism>
<dbReference type="GO" id="GO:0003700">
    <property type="term" value="F:DNA-binding transcription factor activity"/>
    <property type="evidence" value="ECO:0007669"/>
    <property type="project" value="InterPro"/>
</dbReference>
<evidence type="ECO:0000259" key="1">
    <source>
        <dbReference type="PROSITE" id="PS01124"/>
    </source>
</evidence>
<keyword evidence="3" id="KW-1185">Reference proteome</keyword>
<dbReference type="OrthoDB" id="8365150at2"/>
<protein>
    <recommendedName>
        <fullName evidence="1">HTH araC/xylS-type domain-containing protein</fullName>
    </recommendedName>
</protein>
<dbReference type="AlphaFoldDB" id="A0A506U0K6"/>
<dbReference type="Gene3D" id="1.10.10.60">
    <property type="entry name" value="Homeodomain-like"/>
    <property type="match status" value="1"/>
</dbReference>